<feature type="transmembrane region" description="Helical" evidence="1">
    <location>
        <begin position="84"/>
        <end position="102"/>
    </location>
</feature>
<sequence length="139" mass="16766">MIQRKYLFLQMSGKSVLSIFQEPLRITKFNNNKYKGIRIITSWKLVKIESKPSFFLILGHYMLLLAIYRLKISGERQYEVFTWFYYYSQAVTFLKYYLFIFTSETEAASSRLTNYSLNEITFIIYVYTSSTRDETNFRH</sequence>
<accession>A0A1I7WIY5</accession>
<evidence type="ECO:0000313" key="2">
    <source>
        <dbReference type="Proteomes" id="UP000095283"/>
    </source>
</evidence>
<feature type="transmembrane region" description="Helical" evidence="1">
    <location>
        <begin position="54"/>
        <end position="72"/>
    </location>
</feature>
<dbReference type="WBParaSite" id="Hba_04977">
    <property type="protein sequence ID" value="Hba_04977"/>
    <property type="gene ID" value="Hba_04977"/>
</dbReference>
<name>A0A1I7WIY5_HETBA</name>
<evidence type="ECO:0000313" key="3">
    <source>
        <dbReference type="WBParaSite" id="Hba_04977"/>
    </source>
</evidence>
<proteinExistence type="predicted"/>
<keyword evidence="2" id="KW-1185">Reference proteome</keyword>
<organism evidence="2 3">
    <name type="scientific">Heterorhabditis bacteriophora</name>
    <name type="common">Entomopathogenic nematode worm</name>
    <dbReference type="NCBI Taxonomy" id="37862"/>
    <lineage>
        <taxon>Eukaryota</taxon>
        <taxon>Metazoa</taxon>
        <taxon>Ecdysozoa</taxon>
        <taxon>Nematoda</taxon>
        <taxon>Chromadorea</taxon>
        <taxon>Rhabditida</taxon>
        <taxon>Rhabditina</taxon>
        <taxon>Rhabditomorpha</taxon>
        <taxon>Strongyloidea</taxon>
        <taxon>Heterorhabditidae</taxon>
        <taxon>Heterorhabditis</taxon>
    </lineage>
</organism>
<keyword evidence="1" id="KW-1133">Transmembrane helix</keyword>
<dbReference type="AlphaFoldDB" id="A0A1I7WIY5"/>
<dbReference type="Proteomes" id="UP000095283">
    <property type="component" value="Unplaced"/>
</dbReference>
<keyword evidence="1" id="KW-0472">Membrane</keyword>
<reference evidence="3" key="1">
    <citation type="submission" date="2016-11" db="UniProtKB">
        <authorList>
            <consortium name="WormBaseParasite"/>
        </authorList>
    </citation>
    <scope>IDENTIFICATION</scope>
</reference>
<evidence type="ECO:0000256" key="1">
    <source>
        <dbReference type="SAM" id="Phobius"/>
    </source>
</evidence>
<keyword evidence="1" id="KW-0812">Transmembrane</keyword>
<protein>
    <submittedName>
        <fullName evidence="3">Uncharacterized protein</fullName>
    </submittedName>
</protein>